<name>A0ABY2Q872_9HYPH</name>
<organism evidence="2 3">
    <name type="scientific">Ollibium composti</name>
    <dbReference type="NCBI Taxonomy" id="2675109"/>
    <lineage>
        <taxon>Bacteria</taxon>
        <taxon>Pseudomonadati</taxon>
        <taxon>Pseudomonadota</taxon>
        <taxon>Alphaproteobacteria</taxon>
        <taxon>Hyphomicrobiales</taxon>
        <taxon>Phyllobacteriaceae</taxon>
        <taxon>Ollibium</taxon>
    </lineage>
</organism>
<dbReference type="RefSeq" id="WP_136356448.1">
    <property type="nucleotide sequence ID" value="NZ_SSNY01000004.1"/>
</dbReference>
<sequence>MATASKTGKDKKSAAVKSLEEERRHPDTESELDEGLEDTFPASDPISITDSIIAGAPLKPGKPKKVAGKKPRR</sequence>
<gene>
    <name evidence="2" type="ORF">E6C48_09500</name>
</gene>
<feature type="compositionally biased region" description="Basic and acidic residues" evidence="1">
    <location>
        <begin position="7"/>
        <end position="28"/>
    </location>
</feature>
<keyword evidence="3" id="KW-1185">Reference proteome</keyword>
<protein>
    <submittedName>
        <fullName evidence="2">Uncharacterized protein</fullName>
    </submittedName>
</protein>
<evidence type="ECO:0000256" key="1">
    <source>
        <dbReference type="SAM" id="MobiDB-lite"/>
    </source>
</evidence>
<evidence type="ECO:0000313" key="3">
    <source>
        <dbReference type="Proteomes" id="UP000306441"/>
    </source>
</evidence>
<feature type="compositionally biased region" description="Basic residues" evidence="1">
    <location>
        <begin position="61"/>
        <end position="73"/>
    </location>
</feature>
<proteinExistence type="predicted"/>
<accession>A0ABY2Q872</accession>
<dbReference type="Proteomes" id="UP000306441">
    <property type="component" value="Unassembled WGS sequence"/>
</dbReference>
<evidence type="ECO:0000313" key="2">
    <source>
        <dbReference type="EMBL" id="THF57965.1"/>
    </source>
</evidence>
<dbReference type="EMBL" id="SSNY01000004">
    <property type="protein sequence ID" value="THF57965.1"/>
    <property type="molecule type" value="Genomic_DNA"/>
</dbReference>
<feature type="region of interest" description="Disordered" evidence="1">
    <location>
        <begin position="1"/>
        <end position="73"/>
    </location>
</feature>
<comment type="caution">
    <text evidence="2">The sequence shown here is derived from an EMBL/GenBank/DDBJ whole genome shotgun (WGS) entry which is preliminary data.</text>
</comment>
<reference evidence="2 3" key="1">
    <citation type="submission" date="2019-04" db="EMBL/GenBank/DDBJ databases">
        <title>Mesorhizobium composti sp. nov., isolated from compost.</title>
        <authorList>
            <person name="Lin S.-Y."/>
            <person name="Hameed A."/>
            <person name="Hsieh Y.-T."/>
            <person name="Young C.-C."/>
        </authorList>
    </citation>
    <scope>NUCLEOTIDE SEQUENCE [LARGE SCALE GENOMIC DNA]</scope>
    <source>
        <strain evidence="2 3">CC-YTH430</strain>
    </source>
</reference>